<feature type="compositionally biased region" description="Low complexity" evidence="1">
    <location>
        <begin position="116"/>
        <end position="146"/>
    </location>
</feature>
<dbReference type="RefSeq" id="WP_185058397.1">
    <property type="nucleotide sequence ID" value="NZ_BAABJP010000001.1"/>
</dbReference>
<feature type="transmembrane region" description="Helical" evidence="2">
    <location>
        <begin position="393"/>
        <end position="419"/>
    </location>
</feature>
<accession>A0ABP9PCN8</accession>
<evidence type="ECO:0000259" key="3">
    <source>
        <dbReference type="Pfam" id="PF12089"/>
    </source>
</evidence>
<dbReference type="EMBL" id="BAABJP010000001">
    <property type="protein sequence ID" value="GAA5144437.1"/>
    <property type="molecule type" value="Genomic_DNA"/>
</dbReference>
<evidence type="ECO:0000313" key="5">
    <source>
        <dbReference type="Proteomes" id="UP001428817"/>
    </source>
</evidence>
<reference evidence="5" key="1">
    <citation type="journal article" date="2019" name="Int. J. Syst. Evol. Microbiol.">
        <title>The Global Catalogue of Microorganisms (GCM) 10K type strain sequencing project: providing services to taxonomists for standard genome sequencing and annotation.</title>
        <authorList>
            <consortium name="The Broad Institute Genomics Platform"/>
            <consortium name="The Broad Institute Genome Sequencing Center for Infectious Disease"/>
            <person name="Wu L."/>
            <person name="Ma J."/>
        </authorList>
    </citation>
    <scope>NUCLEOTIDE SEQUENCE [LARGE SCALE GENOMIC DNA]</scope>
    <source>
        <strain evidence="5">JCM 18303</strain>
    </source>
</reference>
<evidence type="ECO:0000256" key="2">
    <source>
        <dbReference type="SAM" id="Phobius"/>
    </source>
</evidence>
<proteinExistence type="predicted"/>
<feature type="compositionally biased region" description="Basic and acidic residues" evidence="1">
    <location>
        <begin position="1"/>
        <end position="11"/>
    </location>
</feature>
<dbReference type="Pfam" id="PF12089">
    <property type="entry name" value="DUF3566"/>
    <property type="match status" value="1"/>
</dbReference>
<dbReference type="Proteomes" id="UP001428817">
    <property type="component" value="Unassembled WGS sequence"/>
</dbReference>
<organism evidence="4 5">
    <name type="scientific">Pseudonocardia eucalypti</name>
    <dbReference type="NCBI Taxonomy" id="648755"/>
    <lineage>
        <taxon>Bacteria</taxon>
        <taxon>Bacillati</taxon>
        <taxon>Actinomycetota</taxon>
        <taxon>Actinomycetes</taxon>
        <taxon>Pseudonocardiales</taxon>
        <taxon>Pseudonocardiaceae</taxon>
        <taxon>Pseudonocardia</taxon>
    </lineage>
</organism>
<feature type="domain" description="DUF3566" evidence="3">
    <location>
        <begin position="321"/>
        <end position="435"/>
    </location>
</feature>
<sequence length="437" mass="43628">MTEPTPNERRSSPPSPGKGGAGKPADPGKTPGQDADSAETHGTGPANGTGPARPSEAAGPGRPAEPSEAAERSRPAEPTDGESARNGTTTTGAGKPSPVARAESAAPKRPSPVRRPGPGDSPASSEASDPAASRGSGSEASPAAPGAEDDEPAGRKAEAAEVSAPAGYNGHAEAPPPVLPPPWQRIPAGPAPSGTAGPSQAEDLTESPATTSAGLAASRPAPPRPPGPGGRPNPPAPPGPGGGSRKPGRPGKPAKPGKPRPSGPPMPPGMAGRVGGSPIDPATTDMRRPVTSGLPGDPDADHGRSGPGGLPMSWARGPRRPRQAALQLKRLDPWSVLKIALVLAVVLYLVWLIAAGLLYGVLDGMGVWDRLNGQYADLVAEQSSQRLISAGRVFGMAAVIGAINSLLVAVALSVAAFIYNVSADLVGGIEVTLSERE</sequence>
<feature type="compositionally biased region" description="Low complexity" evidence="1">
    <location>
        <begin position="23"/>
        <end position="32"/>
    </location>
</feature>
<gene>
    <name evidence="4" type="ORF">GCM10023321_00820</name>
</gene>
<feature type="compositionally biased region" description="Pro residues" evidence="1">
    <location>
        <begin position="259"/>
        <end position="268"/>
    </location>
</feature>
<feature type="compositionally biased region" description="Low complexity" evidence="1">
    <location>
        <begin position="187"/>
        <end position="201"/>
    </location>
</feature>
<evidence type="ECO:0000313" key="4">
    <source>
        <dbReference type="EMBL" id="GAA5144437.1"/>
    </source>
</evidence>
<evidence type="ECO:0000256" key="1">
    <source>
        <dbReference type="SAM" id="MobiDB-lite"/>
    </source>
</evidence>
<feature type="compositionally biased region" description="Pro residues" evidence="1">
    <location>
        <begin position="174"/>
        <end position="184"/>
    </location>
</feature>
<protein>
    <recommendedName>
        <fullName evidence="3">DUF3566 domain-containing protein</fullName>
    </recommendedName>
</protein>
<name>A0ABP9PCN8_9PSEU</name>
<keyword evidence="2" id="KW-0812">Transmembrane</keyword>
<keyword evidence="5" id="KW-1185">Reference proteome</keyword>
<comment type="caution">
    <text evidence="4">The sequence shown here is derived from an EMBL/GenBank/DDBJ whole genome shotgun (WGS) entry which is preliminary data.</text>
</comment>
<feature type="transmembrane region" description="Helical" evidence="2">
    <location>
        <begin position="339"/>
        <end position="362"/>
    </location>
</feature>
<dbReference type="InterPro" id="IPR021949">
    <property type="entry name" value="DUF3566_TM"/>
</dbReference>
<keyword evidence="2" id="KW-0472">Membrane</keyword>
<feature type="region of interest" description="Disordered" evidence="1">
    <location>
        <begin position="1"/>
        <end position="318"/>
    </location>
</feature>
<feature type="compositionally biased region" description="Pro residues" evidence="1">
    <location>
        <begin position="220"/>
        <end position="240"/>
    </location>
</feature>
<keyword evidence="2" id="KW-1133">Transmembrane helix</keyword>